<comment type="caution">
    <text evidence="10">The sequence shown here is derived from an EMBL/GenBank/DDBJ whole genome shotgun (WGS) entry which is preliminary data.</text>
</comment>
<evidence type="ECO:0000256" key="8">
    <source>
        <dbReference type="HAMAP-Rule" id="MF_00972"/>
    </source>
</evidence>
<evidence type="ECO:0000256" key="5">
    <source>
        <dbReference type="ARBA" id="ARBA00022801"/>
    </source>
</evidence>
<dbReference type="CDD" id="cd01285">
    <property type="entry name" value="nucleoside_deaminase"/>
    <property type="match status" value="1"/>
</dbReference>
<dbReference type="InterPro" id="IPR016193">
    <property type="entry name" value="Cytidine_deaminase-like"/>
</dbReference>
<name>A0A839IIY4_9GAMM</name>
<reference evidence="10 11" key="1">
    <citation type="submission" date="2020-08" db="EMBL/GenBank/DDBJ databases">
        <title>Oceanospirillum sp. nov. isolated from marine sediment.</title>
        <authorList>
            <person name="Ji X."/>
        </authorList>
    </citation>
    <scope>NUCLEOTIDE SEQUENCE [LARGE SCALE GENOMIC DNA]</scope>
    <source>
        <strain evidence="10 11">D5</strain>
    </source>
</reference>
<dbReference type="PANTHER" id="PTHR11079:SF202">
    <property type="entry name" value="TRNA-SPECIFIC ADENOSINE DEAMINASE"/>
    <property type="match status" value="1"/>
</dbReference>
<dbReference type="EMBL" id="JACJFM010000001">
    <property type="protein sequence ID" value="MBB1485135.1"/>
    <property type="molecule type" value="Genomic_DNA"/>
</dbReference>
<dbReference type="Gene3D" id="3.40.140.10">
    <property type="entry name" value="Cytidine Deaminase, domain 2"/>
    <property type="match status" value="1"/>
</dbReference>
<keyword evidence="4 8" id="KW-0479">Metal-binding</keyword>
<dbReference type="PANTHER" id="PTHR11079">
    <property type="entry name" value="CYTOSINE DEAMINASE FAMILY MEMBER"/>
    <property type="match status" value="1"/>
</dbReference>
<comment type="cofactor">
    <cofactor evidence="8">
        <name>Zn(2+)</name>
        <dbReference type="ChEBI" id="CHEBI:29105"/>
    </cofactor>
    <text evidence="8">Binds 1 zinc ion per subunit.</text>
</comment>
<organism evidence="10 11">
    <name type="scientific">Oceanospirillum sediminis</name>
    <dbReference type="NCBI Taxonomy" id="2760088"/>
    <lineage>
        <taxon>Bacteria</taxon>
        <taxon>Pseudomonadati</taxon>
        <taxon>Pseudomonadota</taxon>
        <taxon>Gammaproteobacteria</taxon>
        <taxon>Oceanospirillales</taxon>
        <taxon>Oceanospirillaceae</taxon>
        <taxon>Oceanospirillum</taxon>
    </lineage>
</organism>
<feature type="domain" description="CMP/dCMP-type deaminase" evidence="9">
    <location>
        <begin position="2"/>
        <end position="111"/>
    </location>
</feature>
<keyword evidence="5 8" id="KW-0378">Hydrolase</keyword>
<gene>
    <name evidence="8 10" type="primary">tadA</name>
    <name evidence="10" type="ORF">H4O21_00690</name>
</gene>
<feature type="binding site" evidence="8">
    <location>
        <position position="86"/>
    </location>
    <ligand>
        <name>Zn(2+)</name>
        <dbReference type="ChEBI" id="CHEBI:29105"/>
        <note>catalytic</note>
    </ligand>
</feature>
<dbReference type="GO" id="GO:0008270">
    <property type="term" value="F:zinc ion binding"/>
    <property type="evidence" value="ECO:0007669"/>
    <property type="project" value="UniProtKB-UniRule"/>
</dbReference>
<proteinExistence type="inferred from homology"/>
<dbReference type="FunFam" id="3.40.140.10:FF:000005">
    <property type="entry name" value="tRNA-specific adenosine deaminase"/>
    <property type="match status" value="1"/>
</dbReference>
<dbReference type="Proteomes" id="UP000565262">
    <property type="component" value="Unassembled WGS sequence"/>
</dbReference>
<dbReference type="EC" id="3.5.4.33" evidence="8"/>
<evidence type="ECO:0000313" key="10">
    <source>
        <dbReference type="EMBL" id="MBB1485135.1"/>
    </source>
</evidence>
<comment type="similarity">
    <text evidence="1">Belongs to the cytidine and deoxycytidylate deaminase family. ADAT2 subfamily.</text>
</comment>
<dbReference type="AlphaFoldDB" id="A0A839IIY4"/>
<evidence type="ECO:0000313" key="11">
    <source>
        <dbReference type="Proteomes" id="UP000565262"/>
    </source>
</evidence>
<dbReference type="InterPro" id="IPR016192">
    <property type="entry name" value="APOBEC/CMP_deaminase_Zn-bd"/>
</dbReference>
<dbReference type="PROSITE" id="PS51747">
    <property type="entry name" value="CYT_DCMP_DEAMINASES_2"/>
    <property type="match status" value="1"/>
</dbReference>
<sequence length="161" mass="18125">MHKPEYYMHRALELASRAAEQNEVPVGAVVVYHGDIVGRGWNQPISGCDPTAHAEIMALRDAAKTLDNYRLNDCELYVTLEPCTMCAGAIINSRIRKVWYGAAEPRTGVSESICNLFSQPWYNHHPEIEGGILASRCKKLLQQFFAERRKQKEPVAKPDTP</sequence>
<feature type="binding site" evidence="8">
    <location>
        <position position="53"/>
    </location>
    <ligand>
        <name>Zn(2+)</name>
        <dbReference type="ChEBI" id="CHEBI:29105"/>
        <note>catalytic</note>
    </ligand>
</feature>
<dbReference type="NCBIfam" id="NF008113">
    <property type="entry name" value="PRK10860.1"/>
    <property type="match status" value="1"/>
</dbReference>
<evidence type="ECO:0000256" key="2">
    <source>
        <dbReference type="ARBA" id="ARBA00011738"/>
    </source>
</evidence>
<comment type="function">
    <text evidence="8">Catalyzes the deamination of adenosine to inosine at the wobble position 34 of tRNA(Arg2).</text>
</comment>
<evidence type="ECO:0000256" key="1">
    <source>
        <dbReference type="ARBA" id="ARBA00010669"/>
    </source>
</evidence>
<dbReference type="Pfam" id="PF00383">
    <property type="entry name" value="dCMP_cyt_deam_1"/>
    <property type="match status" value="1"/>
</dbReference>
<dbReference type="GO" id="GO:0052717">
    <property type="term" value="F:tRNA-specific adenosine-34 deaminase activity"/>
    <property type="evidence" value="ECO:0007669"/>
    <property type="project" value="UniProtKB-UniRule"/>
</dbReference>
<dbReference type="InterPro" id="IPR002125">
    <property type="entry name" value="CMP_dCMP_dom"/>
</dbReference>
<evidence type="ECO:0000256" key="7">
    <source>
        <dbReference type="ARBA" id="ARBA00048045"/>
    </source>
</evidence>
<comment type="catalytic activity">
    <reaction evidence="7 8">
        <text>adenosine(34) in tRNA + H2O + H(+) = inosine(34) in tRNA + NH4(+)</text>
        <dbReference type="Rhea" id="RHEA:43168"/>
        <dbReference type="Rhea" id="RHEA-COMP:10373"/>
        <dbReference type="Rhea" id="RHEA-COMP:10374"/>
        <dbReference type="ChEBI" id="CHEBI:15377"/>
        <dbReference type="ChEBI" id="CHEBI:15378"/>
        <dbReference type="ChEBI" id="CHEBI:28938"/>
        <dbReference type="ChEBI" id="CHEBI:74411"/>
        <dbReference type="ChEBI" id="CHEBI:82852"/>
        <dbReference type="EC" id="3.5.4.33"/>
    </reaction>
</comment>
<dbReference type="RefSeq" id="WP_182806892.1">
    <property type="nucleotide sequence ID" value="NZ_JACJFM010000001.1"/>
</dbReference>
<accession>A0A839IIY4</accession>
<dbReference type="HAMAP" id="MF_00972">
    <property type="entry name" value="tRNA_aden_deaminase"/>
    <property type="match status" value="1"/>
</dbReference>
<dbReference type="InterPro" id="IPR028883">
    <property type="entry name" value="tRNA_aden_deaminase"/>
</dbReference>
<feature type="active site" description="Proton donor" evidence="8">
    <location>
        <position position="55"/>
    </location>
</feature>
<protein>
    <recommendedName>
        <fullName evidence="8">tRNA-specific adenosine deaminase</fullName>
        <ecNumber evidence="8">3.5.4.33</ecNumber>
    </recommendedName>
</protein>
<evidence type="ECO:0000259" key="9">
    <source>
        <dbReference type="PROSITE" id="PS51747"/>
    </source>
</evidence>
<keyword evidence="11" id="KW-1185">Reference proteome</keyword>
<evidence type="ECO:0000256" key="4">
    <source>
        <dbReference type="ARBA" id="ARBA00022723"/>
    </source>
</evidence>
<evidence type="ECO:0000256" key="3">
    <source>
        <dbReference type="ARBA" id="ARBA00022694"/>
    </source>
</evidence>
<dbReference type="GO" id="GO:0002100">
    <property type="term" value="P:tRNA wobble adenosine to inosine editing"/>
    <property type="evidence" value="ECO:0007669"/>
    <property type="project" value="UniProtKB-UniRule"/>
</dbReference>
<keyword evidence="3 8" id="KW-0819">tRNA processing</keyword>
<keyword evidence="6 8" id="KW-0862">Zinc</keyword>
<evidence type="ECO:0000256" key="6">
    <source>
        <dbReference type="ARBA" id="ARBA00022833"/>
    </source>
</evidence>
<dbReference type="PROSITE" id="PS00903">
    <property type="entry name" value="CYT_DCMP_DEAMINASES_1"/>
    <property type="match status" value="1"/>
</dbReference>
<feature type="binding site" evidence="8">
    <location>
        <position position="83"/>
    </location>
    <ligand>
        <name>Zn(2+)</name>
        <dbReference type="ChEBI" id="CHEBI:29105"/>
        <note>catalytic</note>
    </ligand>
</feature>
<dbReference type="SUPFAM" id="SSF53927">
    <property type="entry name" value="Cytidine deaminase-like"/>
    <property type="match status" value="1"/>
</dbReference>
<comment type="subunit">
    <text evidence="2 8">Homodimer.</text>
</comment>